<evidence type="ECO:0000313" key="3">
    <source>
        <dbReference type="Proteomes" id="UP000669133"/>
    </source>
</evidence>
<sequence>MQLTNLIYNLQLLLVTCAAQSVSFDNDQQAALLTRVASDIRSYPSEYADYLKTQSEIALPLELLSLKQLSTYTDDSYTTLAENSDLMSDVENVVTRLPWYNSRIAGNDVPSLTTDDATESGSSSSNLGVKVGGGILAGLVGGLLLAL</sequence>
<evidence type="ECO:0000313" key="2">
    <source>
        <dbReference type="EMBL" id="KAG5420812.1"/>
    </source>
</evidence>
<evidence type="ECO:0000256" key="1">
    <source>
        <dbReference type="SAM" id="SignalP"/>
    </source>
</evidence>
<dbReference type="GeneID" id="93651322"/>
<proteinExistence type="predicted"/>
<accession>A0A8H7ZKM5</accession>
<reference evidence="2 3" key="1">
    <citation type="submission" date="2020-12" db="EMBL/GenBank/DDBJ databases">
        <title>Effect of drift, selection, and recombination on the evolution of hybrid genomes in Candida yeast pathogens.</title>
        <authorList>
            <person name="Mixao V."/>
            <person name="Ksiezopolska E."/>
            <person name="Saus E."/>
            <person name="Boekhout T."/>
            <person name="Gacser A."/>
            <person name="Gabaldon T."/>
        </authorList>
    </citation>
    <scope>NUCLEOTIDE SEQUENCE [LARGE SCALE GENOMIC DNA]</scope>
    <source>
        <strain evidence="2 3">BP57</strain>
    </source>
</reference>
<dbReference type="RefSeq" id="XP_067549928.1">
    <property type="nucleotide sequence ID" value="XM_067691576.1"/>
</dbReference>
<feature type="signal peptide" evidence="1">
    <location>
        <begin position="1"/>
        <end position="21"/>
    </location>
</feature>
<dbReference type="Proteomes" id="UP000669133">
    <property type="component" value="Unassembled WGS sequence"/>
</dbReference>
<organism evidence="2 3">
    <name type="scientific">Candida metapsilosis</name>
    <dbReference type="NCBI Taxonomy" id="273372"/>
    <lineage>
        <taxon>Eukaryota</taxon>
        <taxon>Fungi</taxon>
        <taxon>Dikarya</taxon>
        <taxon>Ascomycota</taxon>
        <taxon>Saccharomycotina</taxon>
        <taxon>Pichiomycetes</taxon>
        <taxon>Debaryomycetaceae</taxon>
        <taxon>Candida/Lodderomyces clade</taxon>
        <taxon>Candida</taxon>
    </lineage>
</organism>
<feature type="chain" id="PRO_5034706518" evidence="1">
    <location>
        <begin position="22"/>
        <end position="147"/>
    </location>
</feature>
<keyword evidence="1" id="KW-0732">Signal</keyword>
<name>A0A8H7ZKM5_9ASCO</name>
<dbReference type="EMBL" id="JAEOAQ010000002">
    <property type="protein sequence ID" value="KAG5420812.1"/>
    <property type="molecule type" value="Genomic_DNA"/>
</dbReference>
<keyword evidence="3" id="KW-1185">Reference proteome</keyword>
<dbReference type="OrthoDB" id="4069694at2759"/>
<dbReference type="AlphaFoldDB" id="A0A8H7ZKM5"/>
<gene>
    <name evidence="2" type="ORF">I9W82_002693</name>
</gene>
<dbReference type="Pfam" id="PF00660">
    <property type="entry name" value="SRP1_TIP1"/>
    <property type="match status" value="1"/>
</dbReference>
<dbReference type="InterPro" id="IPR000992">
    <property type="entry name" value="SRP1_TIP1"/>
</dbReference>
<protein>
    <submittedName>
        <fullName evidence="2">TIR3</fullName>
    </submittedName>
</protein>
<comment type="caution">
    <text evidence="2">The sequence shown here is derived from an EMBL/GenBank/DDBJ whole genome shotgun (WGS) entry which is preliminary data.</text>
</comment>